<name>A0AAV6K3V8_9ERIC</name>
<dbReference type="GO" id="GO:0005794">
    <property type="term" value="C:Golgi apparatus"/>
    <property type="evidence" value="ECO:0007669"/>
    <property type="project" value="TreeGrafter"/>
</dbReference>
<evidence type="ECO:0000256" key="1">
    <source>
        <dbReference type="ARBA" id="ARBA00004606"/>
    </source>
</evidence>
<dbReference type="GO" id="GO:0009507">
    <property type="term" value="C:chloroplast"/>
    <property type="evidence" value="ECO:0007669"/>
    <property type="project" value="TreeGrafter"/>
</dbReference>
<dbReference type="GO" id="GO:0016757">
    <property type="term" value="F:glycosyltransferase activity"/>
    <property type="evidence" value="ECO:0007669"/>
    <property type="project" value="UniProtKB-KW"/>
</dbReference>
<organism evidence="14 15">
    <name type="scientific">Rhododendron griersonianum</name>
    <dbReference type="NCBI Taxonomy" id="479676"/>
    <lineage>
        <taxon>Eukaryota</taxon>
        <taxon>Viridiplantae</taxon>
        <taxon>Streptophyta</taxon>
        <taxon>Embryophyta</taxon>
        <taxon>Tracheophyta</taxon>
        <taxon>Spermatophyta</taxon>
        <taxon>Magnoliopsida</taxon>
        <taxon>eudicotyledons</taxon>
        <taxon>Gunneridae</taxon>
        <taxon>Pentapetalae</taxon>
        <taxon>asterids</taxon>
        <taxon>Ericales</taxon>
        <taxon>Ericaceae</taxon>
        <taxon>Ericoideae</taxon>
        <taxon>Rhodoreae</taxon>
        <taxon>Rhododendron</taxon>
    </lineage>
</organism>
<evidence type="ECO:0000256" key="7">
    <source>
        <dbReference type="ARBA" id="ARBA00022968"/>
    </source>
</evidence>
<keyword evidence="11" id="KW-0294">Fucose metabolism</keyword>
<comment type="subcellular location">
    <subcellularLocation>
        <location evidence="1">Membrane</location>
        <topology evidence="1">Single-pass type II membrane protein</topology>
    </subcellularLocation>
</comment>
<keyword evidence="12" id="KW-0119">Carbohydrate metabolism</keyword>
<evidence type="ECO:0000256" key="11">
    <source>
        <dbReference type="ARBA" id="ARBA00023253"/>
    </source>
</evidence>
<dbReference type="EMBL" id="JACTNZ010000005">
    <property type="protein sequence ID" value="KAG5547054.1"/>
    <property type="molecule type" value="Genomic_DNA"/>
</dbReference>
<comment type="caution">
    <text evidence="14">The sequence shown here is derived from an EMBL/GenBank/DDBJ whole genome shotgun (WGS) entry which is preliminary data.</text>
</comment>
<evidence type="ECO:0000256" key="13">
    <source>
        <dbReference type="ARBA" id="ARBA00030350"/>
    </source>
</evidence>
<comment type="similarity">
    <text evidence="3">Belongs to the glycosyltransferase GT106 family.</text>
</comment>
<evidence type="ECO:0000256" key="8">
    <source>
        <dbReference type="ARBA" id="ARBA00022989"/>
    </source>
</evidence>
<protein>
    <recommendedName>
        <fullName evidence="13">O-fucosyltransferase family protein</fullName>
    </recommendedName>
</protein>
<dbReference type="AlphaFoldDB" id="A0AAV6K3V8"/>
<evidence type="ECO:0000256" key="2">
    <source>
        <dbReference type="ARBA" id="ARBA00004881"/>
    </source>
</evidence>
<dbReference type="PANTHER" id="PTHR31741:SF8">
    <property type="entry name" value="O-FUCOSYLTRANSFERASE 35"/>
    <property type="match status" value="1"/>
</dbReference>
<dbReference type="GO" id="GO:0016020">
    <property type="term" value="C:membrane"/>
    <property type="evidence" value="ECO:0007669"/>
    <property type="project" value="UniProtKB-SubCell"/>
</dbReference>
<evidence type="ECO:0000256" key="12">
    <source>
        <dbReference type="ARBA" id="ARBA00023277"/>
    </source>
</evidence>
<dbReference type="GO" id="GO:0006004">
    <property type="term" value="P:fucose metabolic process"/>
    <property type="evidence" value="ECO:0007669"/>
    <property type="project" value="UniProtKB-KW"/>
</dbReference>
<dbReference type="InterPro" id="IPR019378">
    <property type="entry name" value="GDP-Fuc_O-FucTrfase"/>
</dbReference>
<keyword evidence="6" id="KW-0812">Transmembrane</keyword>
<accession>A0AAV6K3V8</accession>
<comment type="pathway">
    <text evidence="2">Glycan metabolism.</text>
</comment>
<evidence type="ECO:0000256" key="5">
    <source>
        <dbReference type="ARBA" id="ARBA00022679"/>
    </source>
</evidence>
<evidence type="ECO:0000256" key="9">
    <source>
        <dbReference type="ARBA" id="ARBA00023136"/>
    </source>
</evidence>
<keyword evidence="15" id="KW-1185">Reference proteome</keyword>
<keyword evidence="7" id="KW-0735">Signal-anchor</keyword>
<evidence type="ECO:0000313" key="14">
    <source>
        <dbReference type="EMBL" id="KAG5547054.1"/>
    </source>
</evidence>
<keyword evidence="8" id="KW-1133">Transmembrane helix</keyword>
<gene>
    <name evidence="14" type="ORF">RHGRI_012925</name>
</gene>
<evidence type="ECO:0000256" key="3">
    <source>
        <dbReference type="ARBA" id="ARBA00007737"/>
    </source>
</evidence>
<dbReference type="PANTHER" id="PTHR31741">
    <property type="entry name" value="OS02G0726500 PROTEIN-RELATED"/>
    <property type="match status" value="1"/>
</dbReference>
<dbReference type="Proteomes" id="UP000823749">
    <property type="component" value="Chromosome 5"/>
</dbReference>
<proteinExistence type="inferred from homology"/>
<sequence length="591" mass="68495">MSYLFLAVPQIKHIQKEKLRHVQALELVKTLCEKITHYDDGVAYDRVARRAMVRAIDKGIPEIIEEIAERFPSLVWKQDESQRSLFLQAVMNRHEKVFNLIYQTSDFKHDAAITSDDEGNTELEAKTNGFLLVNANGGLNQMRFGVWLSVIWLLSLLKATLVLPSLDHSSYWADESGFKDLFDWQYFIEMFKDDIHIVETLPPGYDGTEPFTKTPISWSKFDAIFYYKSEVLPLLKQHKVLYFTHTDSRLANNGIPNSIQKLRCCANYMALKYSAPIEELGKILVSRMLENGSPYLALHLRFEKDMLAFTGCSHNLTAEEDYELQTMRYEVSHWKEKEIDGPERRMQDMSITEKKRLTCFLYCGGERRVLPNSTFHYVGGVSEAMLIEDNMSNKELLSKIGSCLNISLHNKSIFYNTKSNKTKYLRMKYNNGVKMMFYLNEDEVDVFDEDPFYTSTRKSNIVESNETLRDMSITQKKRLTCFYYYGGERRVLSNGTFNYVGGVSGATLIEDDMSKEELHSKISSCLNISYLNLSLGKKLDKKLIFHNTKRDKTKYLCVRSDDGVKMMFYLNEDEVDVFVANDPFPTPIRYV</sequence>
<evidence type="ECO:0000256" key="10">
    <source>
        <dbReference type="ARBA" id="ARBA00023180"/>
    </source>
</evidence>
<evidence type="ECO:0000313" key="15">
    <source>
        <dbReference type="Proteomes" id="UP000823749"/>
    </source>
</evidence>
<dbReference type="Pfam" id="PF10250">
    <property type="entry name" value="O-FucT"/>
    <property type="match status" value="1"/>
</dbReference>
<keyword evidence="5" id="KW-0808">Transferase</keyword>
<keyword evidence="10" id="KW-0325">Glycoprotein</keyword>
<evidence type="ECO:0000256" key="6">
    <source>
        <dbReference type="ARBA" id="ARBA00022692"/>
    </source>
</evidence>
<reference evidence="14" key="1">
    <citation type="submission" date="2020-08" db="EMBL/GenBank/DDBJ databases">
        <title>Plant Genome Project.</title>
        <authorList>
            <person name="Zhang R.-G."/>
        </authorList>
    </citation>
    <scope>NUCLEOTIDE SEQUENCE</scope>
    <source>
        <strain evidence="14">WSP0</strain>
        <tissue evidence="14">Leaf</tissue>
    </source>
</reference>
<keyword evidence="4" id="KW-0328">Glycosyltransferase</keyword>
<keyword evidence="9" id="KW-0472">Membrane</keyword>
<evidence type="ECO:0000256" key="4">
    <source>
        <dbReference type="ARBA" id="ARBA00022676"/>
    </source>
</evidence>